<dbReference type="InterPro" id="IPR025110">
    <property type="entry name" value="AMP-bd_C"/>
</dbReference>
<evidence type="ECO:0000259" key="2">
    <source>
        <dbReference type="Pfam" id="PF00501"/>
    </source>
</evidence>
<dbReference type="InterPro" id="IPR050237">
    <property type="entry name" value="ATP-dep_AMP-bd_enzyme"/>
</dbReference>
<dbReference type="EMBL" id="JASCIS010000025">
    <property type="protein sequence ID" value="MDI3421474.1"/>
    <property type="molecule type" value="Genomic_DNA"/>
</dbReference>
<sequence>MLDRSPNLALLAENARERLGDHEALVYDGRVHRSGPLFERATRVGTGLTGLGVAPGDRVVVLTANCPEVTLTYNAIWRAGGVVTPVMFLVGPDELAHILVDSGARVLITSPELLPTVAGAAPRAPELRHVVVIGAPDGPDAPDAPDGPDTPDTPDAPDSGTPSLPPHLHVCSFADVEAAAAGHPVARAADDLAALLYTGGTTGRAKGVMLSHGNLHACSLSTHTAAQETVEPEGPGRTLIPLPLSHAYGLIVTLVGWHALEPQLAVLQRWFDPAEWLDLAQRHRVHRTTLVPSMIQMLLAQPLDEADLSELRHVASGAAPLPYEVRAEWERRVPGSRILEGYGCTESGSVIATTRPGRVRPGSVGQPLPGYDIEIRDEQGRAVPAGGDGEICVRSAGVTVGYWQAPELTGQTVRDAWLHTGDIGRFDEDGFLYVVDRKKDLILRGGFNVYPRDVEDVLVTHPEVAAAGVVGRPDARLGEEVVAYVTLRGDRAVPAEELVAYAREHLAAHKYPREVRVVGQLPLTSVGKLDRKALRRLYVSGQ</sequence>
<dbReference type="Gene3D" id="3.40.50.12780">
    <property type="entry name" value="N-terminal domain of ligase-like"/>
    <property type="match status" value="1"/>
</dbReference>
<dbReference type="InterPro" id="IPR045851">
    <property type="entry name" value="AMP-bd_C_sf"/>
</dbReference>
<dbReference type="Pfam" id="PF13193">
    <property type="entry name" value="AMP-binding_C"/>
    <property type="match status" value="1"/>
</dbReference>
<organism evidence="4 5">
    <name type="scientific">Streptomyces luteolus</name>
    <dbReference type="NCBI Taxonomy" id="3043615"/>
    <lineage>
        <taxon>Bacteria</taxon>
        <taxon>Bacillati</taxon>
        <taxon>Actinomycetota</taxon>
        <taxon>Actinomycetes</taxon>
        <taxon>Kitasatosporales</taxon>
        <taxon>Streptomycetaceae</taxon>
        <taxon>Streptomyces</taxon>
    </lineage>
</organism>
<dbReference type="PROSITE" id="PS00455">
    <property type="entry name" value="AMP_BINDING"/>
    <property type="match status" value="1"/>
</dbReference>
<accession>A0ABT6T0U5</accession>
<dbReference type="RefSeq" id="WP_282537341.1">
    <property type="nucleotide sequence ID" value="NZ_JASCIS010000025.1"/>
</dbReference>
<evidence type="ECO:0000259" key="3">
    <source>
        <dbReference type="Pfam" id="PF13193"/>
    </source>
</evidence>
<dbReference type="Proteomes" id="UP001237105">
    <property type="component" value="Unassembled WGS sequence"/>
</dbReference>
<dbReference type="SUPFAM" id="SSF56801">
    <property type="entry name" value="Acetyl-CoA synthetase-like"/>
    <property type="match status" value="1"/>
</dbReference>
<evidence type="ECO:0000313" key="5">
    <source>
        <dbReference type="Proteomes" id="UP001237105"/>
    </source>
</evidence>
<proteinExistence type="predicted"/>
<name>A0ABT6T0U5_9ACTN</name>
<keyword evidence="5" id="KW-1185">Reference proteome</keyword>
<dbReference type="PANTHER" id="PTHR43767">
    <property type="entry name" value="LONG-CHAIN-FATTY-ACID--COA LIGASE"/>
    <property type="match status" value="1"/>
</dbReference>
<reference evidence="4 5" key="1">
    <citation type="submission" date="2023-05" db="EMBL/GenBank/DDBJ databases">
        <title>Draft genome sequence of Streptomyces sp. B-S-A12 isolated from a cave soil in Thailand.</title>
        <authorList>
            <person name="Chamroensaksri N."/>
            <person name="Muangham S."/>
        </authorList>
    </citation>
    <scope>NUCLEOTIDE SEQUENCE [LARGE SCALE GENOMIC DNA]</scope>
    <source>
        <strain evidence="4 5">B-S-A12</strain>
    </source>
</reference>
<protein>
    <submittedName>
        <fullName evidence="4">AMP-binding protein</fullName>
    </submittedName>
</protein>
<dbReference type="InterPro" id="IPR020845">
    <property type="entry name" value="AMP-binding_CS"/>
</dbReference>
<evidence type="ECO:0000313" key="4">
    <source>
        <dbReference type="EMBL" id="MDI3421474.1"/>
    </source>
</evidence>
<feature type="domain" description="AMP-binding enzyme C-terminal" evidence="3">
    <location>
        <begin position="454"/>
        <end position="528"/>
    </location>
</feature>
<comment type="caution">
    <text evidence="4">The sequence shown here is derived from an EMBL/GenBank/DDBJ whole genome shotgun (WGS) entry which is preliminary data.</text>
</comment>
<dbReference type="Pfam" id="PF00501">
    <property type="entry name" value="AMP-binding"/>
    <property type="match status" value="1"/>
</dbReference>
<feature type="region of interest" description="Disordered" evidence="1">
    <location>
        <begin position="133"/>
        <end position="167"/>
    </location>
</feature>
<gene>
    <name evidence="4" type="ORF">QIT00_23455</name>
</gene>
<dbReference type="PANTHER" id="PTHR43767:SF7">
    <property type="entry name" value="MEDIUM_LONG-CHAIN-FATTY-ACID--COA LIGASE FADD8"/>
    <property type="match status" value="1"/>
</dbReference>
<evidence type="ECO:0000256" key="1">
    <source>
        <dbReference type="SAM" id="MobiDB-lite"/>
    </source>
</evidence>
<dbReference type="InterPro" id="IPR000873">
    <property type="entry name" value="AMP-dep_synth/lig_dom"/>
</dbReference>
<dbReference type="Gene3D" id="3.30.300.30">
    <property type="match status" value="1"/>
</dbReference>
<dbReference type="InterPro" id="IPR042099">
    <property type="entry name" value="ANL_N_sf"/>
</dbReference>
<feature type="domain" description="AMP-dependent synthetase/ligase" evidence="2">
    <location>
        <begin position="13"/>
        <end position="403"/>
    </location>
</feature>